<comment type="caution">
    <text evidence="2">The sequence shown here is derived from an EMBL/GenBank/DDBJ whole genome shotgun (WGS) entry which is preliminary data.</text>
</comment>
<proteinExistence type="predicted"/>
<dbReference type="AlphaFoldDB" id="A0A8X6JG32"/>
<feature type="non-terminal residue" evidence="2">
    <location>
        <position position="87"/>
    </location>
</feature>
<dbReference type="OrthoDB" id="8300401at2759"/>
<gene>
    <name evidence="2" type="ORF">TNCT_426321</name>
</gene>
<organism evidence="2 3">
    <name type="scientific">Trichonephila clavata</name>
    <name type="common">Joro spider</name>
    <name type="synonym">Nephila clavata</name>
    <dbReference type="NCBI Taxonomy" id="2740835"/>
    <lineage>
        <taxon>Eukaryota</taxon>
        <taxon>Metazoa</taxon>
        <taxon>Ecdysozoa</taxon>
        <taxon>Arthropoda</taxon>
        <taxon>Chelicerata</taxon>
        <taxon>Arachnida</taxon>
        <taxon>Araneae</taxon>
        <taxon>Araneomorphae</taxon>
        <taxon>Entelegynae</taxon>
        <taxon>Araneoidea</taxon>
        <taxon>Nephilidae</taxon>
        <taxon>Trichonephila</taxon>
    </lineage>
</organism>
<keyword evidence="3" id="KW-1185">Reference proteome</keyword>
<dbReference type="EMBL" id="BMAO01018481">
    <property type="protein sequence ID" value="GFR23813.1"/>
    <property type="molecule type" value="Genomic_DNA"/>
</dbReference>
<dbReference type="Proteomes" id="UP000887116">
    <property type="component" value="Unassembled WGS sequence"/>
</dbReference>
<evidence type="ECO:0000313" key="3">
    <source>
        <dbReference type="Proteomes" id="UP000887116"/>
    </source>
</evidence>
<sequence>MDSIFKLNKAKTSLKGSITRIESFIDNLSQDVDKTQLDVKLKKIDQLQKKIEQLKENSFEIETATPSEAKEFEDDLDNCEIRLEDSE</sequence>
<protein>
    <submittedName>
        <fullName evidence="2">Uncharacterized protein</fullName>
    </submittedName>
</protein>
<evidence type="ECO:0000256" key="1">
    <source>
        <dbReference type="SAM" id="Coils"/>
    </source>
</evidence>
<name>A0A8X6JG32_TRICU</name>
<evidence type="ECO:0000313" key="2">
    <source>
        <dbReference type="EMBL" id="GFR23813.1"/>
    </source>
</evidence>
<feature type="coiled-coil region" evidence="1">
    <location>
        <begin position="37"/>
        <end position="64"/>
    </location>
</feature>
<keyword evidence="1" id="KW-0175">Coiled coil</keyword>
<reference evidence="2" key="1">
    <citation type="submission" date="2020-07" db="EMBL/GenBank/DDBJ databases">
        <title>Multicomponent nature underlies the extraordinary mechanical properties of spider dragline silk.</title>
        <authorList>
            <person name="Kono N."/>
            <person name="Nakamura H."/>
            <person name="Mori M."/>
            <person name="Yoshida Y."/>
            <person name="Ohtoshi R."/>
            <person name="Malay A.D."/>
            <person name="Moran D.A.P."/>
            <person name="Tomita M."/>
            <person name="Numata K."/>
            <person name="Arakawa K."/>
        </authorList>
    </citation>
    <scope>NUCLEOTIDE SEQUENCE</scope>
</reference>
<accession>A0A8X6JG32</accession>